<accession>A0A6A6M6F3</accession>
<dbReference type="SUPFAM" id="SSF52540">
    <property type="entry name" value="P-loop containing nucleoside triphosphate hydrolases"/>
    <property type="match status" value="2"/>
</dbReference>
<evidence type="ECO:0000256" key="7">
    <source>
        <dbReference type="ARBA" id="ARBA00022833"/>
    </source>
</evidence>
<dbReference type="FunFam" id="1.10.10.10:FF:000322">
    <property type="entry name" value="Probable disease resistance protein At1g63360"/>
    <property type="match status" value="1"/>
</dbReference>
<feature type="repeat" description="PPR" evidence="10">
    <location>
        <begin position="1252"/>
        <end position="1286"/>
    </location>
</feature>
<dbReference type="Pfam" id="PF23559">
    <property type="entry name" value="WHD_DRP"/>
    <property type="match status" value="1"/>
</dbReference>
<dbReference type="FunFam" id="1.25.40.10:FF:000184">
    <property type="entry name" value="Pentatricopeptide repeat-containing protein, chloroplastic"/>
    <property type="match status" value="1"/>
</dbReference>
<dbReference type="Pfam" id="PF12169">
    <property type="entry name" value="DNA_pol3_gamma3"/>
    <property type="match status" value="1"/>
</dbReference>
<dbReference type="Pfam" id="PF18052">
    <property type="entry name" value="Rx_N"/>
    <property type="match status" value="1"/>
</dbReference>
<dbReference type="GO" id="GO:0005524">
    <property type="term" value="F:ATP binding"/>
    <property type="evidence" value="ECO:0007669"/>
    <property type="project" value="UniProtKB-KW"/>
</dbReference>
<keyword evidence="21" id="KW-1185">Reference proteome</keyword>
<dbReference type="Proteomes" id="UP000467840">
    <property type="component" value="Chromosome 14"/>
</dbReference>
<proteinExistence type="inferred from homology"/>
<dbReference type="GO" id="GO:0008270">
    <property type="term" value="F:zinc ion binding"/>
    <property type="evidence" value="ECO:0007669"/>
    <property type="project" value="InterPro"/>
</dbReference>
<dbReference type="FunFam" id="1.25.40.10:FF:000348">
    <property type="entry name" value="Pentatricopeptide repeat-containing protein chloroplastic"/>
    <property type="match status" value="1"/>
</dbReference>
<evidence type="ECO:0000256" key="11">
    <source>
        <dbReference type="SAM" id="MobiDB-lite"/>
    </source>
</evidence>
<dbReference type="InterPro" id="IPR002885">
    <property type="entry name" value="PPR_rpt"/>
</dbReference>
<dbReference type="PANTHER" id="PTHR47926:SF373">
    <property type="entry name" value="TETRATRICOPEPTIDE-LIKE HELICAL DOMAIN SUPERFAMILY, DYW DOMAIN-CONTAINING PROTEIN"/>
    <property type="match status" value="1"/>
</dbReference>
<name>A0A6A6M6F3_HEVBR</name>
<dbReference type="Gene3D" id="3.80.10.10">
    <property type="entry name" value="Ribonuclease Inhibitor"/>
    <property type="match status" value="4"/>
</dbReference>
<dbReference type="InterPro" id="IPR054506">
    <property type="entry name" value="DnaA_N-like_STI"/>
</dbReference>
<evidence type="ECO:0000256" key="9">
    <source>
        <dbReference type="ARBA" id="ARBA00023054"/>
    </source>
</evidence>
<dbReference type="Pfam" id="PF20431">
    <property type="entry name" value="E_motif"/>
    <property type="match status" value="1"/>
</dbReference>
<dbReference type="InterPro" id="IPR008921">
    <property type="entry name" value="DNA_pol3_clamp-load_cplx_C"/>
</dbReference>
<dbReference type="InterPro" id="IPR042197">
    <property type="entry name" value="Apaf_helical"/>
</dbReference>
<dbReference type="CDD" id="cd18137">
    <property type="entry name" value="HLD_clamp_pol_III_gamma_tau"/>
    <property type="match status" value="1"/>
</dbReference>
<dbReference type="EMBL" id="JAAGAX010000006">
    <property type="protein sequence ID" value="KAF2309262.1"/>
    <property type="molecule type" value="Genomic_DNA"/>
</dbReference>
<evidence type="ECO:0000259" key="12">
    <source>
        <dbReference type="Pfam" id="PF00931"/>
    </source>
</evidence>
<feature type="repeat" description="PPR" evidence="10">
    <location>
        <begin position="1221"/>
        <end position="1251"/>
    </location>
</feature>
<dbReference type="InterPro" id="IPR058922">
    <property type="entry name" value="WHD_DRP"/>
</dbReference>
<evidence type="ECO:0000256" key="2">
    <source>
        <dbReference type="ARBA" id="ARBA00006643"/>
    </source>
</evidence>
<feature type="repeat" description="PPR" evidence="10">
    <location>
        <begin position="1416"/>
        <end position="1450"/>
    </location>
</feature>
<dbReference type="CDD" id="cd14798">
    <property type="entry name" value="RX-CC_like"/>
    <property type="match status" value="1"/>
</dbReference>
<feature type="repeat" description="PPR" evidence="10">
    <location>
        <begin position="1314"/>
        <end position="1348"/>
    </location>
</feature>
<dbReference type="GO" id="GO:0003723">
    <property type="term" value="F:RNA binding"/>
    <property type="evidence" value="ECO:0007669"/>
    <property type="project" value="InterPro"/>
</dbReference>
<dbReference type="PRINTS" id="PR00364">
    <property type="entry name" value="DISEASERSIST"/>
</dbReference>
<comment type="similarity">
    <text evidence="2">Belongs to the PPR family. PCMP-H subfamily.</text>
</comment>
<dbReference type="Pfam" id="PF23007">
    <property type="entry name" value="DnaA_N-like_STI"/>
    <property type="match status" value="1"/>
</dbReference>
<keyword evidence="9" id="KW-0175">Coiled coil</keyword>
<dbReference type="InterPro" id="IPR012763">
    <property type="entry name" value="DNA_pol_III_sug/sutau_N"/>
</dbReference>
<evidence type="ECO:0000256" key="8">
    <source>
        <dbReference type="ARBA" id="ARBA00022840"/>
    </source>
</evidence>
<feature type="domain" description="STICHEL DnaA-N-like alpha-beta" evidence="17">
    <location>
        <begin position="849"/>
        <end position="930"/>
    </location>
</feature>
<dbReference type="InterPro" id="IPR027417">
    <property type="entry name" value="P-loop_NTPase"/>
</dbReference>
<dbReference type="FunFam" id="1.25.40.10:FF:000596">
    <property type="entry name" value="Pentatricopeptide repeat-containing protein, mitochondrial"/>
    <property type="match status" value="1"/>
</dbReference>
<dbReference type="Pfam" id="PF13041">
    <property type="entry name" value="PPR_2"/>
    <property type="match status" value="3"/>
</dbReference>
<evidence type="ECO:0000259" key="18">
    <source>
        <dbReference type="Pfam" id="PF23559"/>
    </source>
</evidence>
<dbReference type="FunFam" id="1.10.8.60:FF:000013">
    <property type="entry name" value="DNA polymerase III subunit gamma/tau"/>
    <property type="match status" value="1"/>
</dbReference>
<dbReference type="Pfam" id="PF22608">
    <property type="entry name" value="DNAX_ATPase_lid"/>
    <property type="match status" value="1"/>
</dbReference>
<dbReference type="GO" id="GO:0051707">
    <property type="term" value="P:response to other organism"/>
    <property type="evidence" value="ECO:0007669"/>
    <property type="project" value="UniProtKB-ARBA"/>
</dbReference>
<protein>
    <recommendedName>
        <fullName evidence="22">Pentatricopeptide repeat-containing protein</fullName>
    </recommendedName>
</protein>
<keyword evidence="3" id="KW-0479">Metal-binding</keyword>
<dbReference type="GO" id="GO:0043531">
    <property type="term" value="F:ADP binding"/>
    <property type="evidence" value="ECO:0007669"/>
    <property type="project" value="InterPro"/>
</dbReference>
<dbReference type="Gene3D" id="1.20.5.4130">
    <property type="match status" value="1"/>
</dbReference>
<dbReference type="GO" id="GO:0003887">
    <property type="term" value="F:DNA-directed DNA polymerase activity"/>
    <property type="evidence" value="ECO:0007669"/>
    <property type="project" value="InterPro"/>
</dbReference>
<evidence type="ECO:0008006" key="22">
    <source>
        <dbReference type="Google" id="ProtNLM"/>
    </source>
</evidence>
<evidence type="ECO:0000313" key="21">
    <source>
        <dbReference type="Proteomes" id="UP000467840"/>
    </source>
</evidence>
<feature type="region of interest" description="Disordered" evidence="11">
    <location>
        <begin position="216"/>
        <end position="235"/>
    </location>
</feature>
<feature type="region of interest" description="Disordered" evidence="11">
    <location>
        <begin position="752"/>
        <end position="778"/>
    </location>
</feature>
<dbReference type="InterPro" id="IPR022754">
    <property type="entry name" value="DNA_pol_III_gamma-3"/>
</dbReference>
<feature type="compositionally biased region" description="Low complexity" evidence="11">
    <location>
        <begin position="757"/>
        <end position="766"/>
    </location>
</feature>
<dbReference type="Gene3D" id="1.10.10.10">
    <property type="entry name" value="Winged helix-like DNA-binding domain superfamily/Winged helix DNA-binding domain"/>
    <property type="match status" value="1"/>
</dbReference>
<dbReference type="InterPro" id="IPR011990">
    <property type="entry name" value="TPR-like_helical_dom_sf"/>
</dbReference>
<dbReference type="Gene3D" id="1.10.8.60">
    <property type="match status" value="1"/>
</dbReference>
<feature type="repeat" description="PPR" evidence="10">
    <location>
        <begin position="1549"/>
        <end position="1583"/>
    </location>
</feature>
<organism evidence="20 21">
    <name type="scientific">Hevea brasiliensis</name>
    <name type="common">Para rubber tree</name>
    <name type="synonym">Siphonia brasiliensis</name>
    <dbReference type="NCBI Taxonomy" id="3981"/>
    <lineage>
        <taxon>Eukaryota</taxon>
        <taxon>Viridiplantae</taxon>
        <taxon>Streptophyta</taxon>
        <taxon>Embryophyta</taxon>
        <taxon>Tracheophyta</taxon>
        <taxon>Spermatophyta</taxon>
        <taxon>Magnoliopsida</taxon>
        <taxon>eudicotyledons</taxon>
        <taxon>Gunneridae</taxon>
        <taxon>Pentapetalae</taxon>
        <taxon>rosids</taxon>
        <taxon>fabids</taxon>
        <taxon>Malpighiales</taxon>
        <taxon>Euphorbiaceae</taxon>
        <taxon>Crotonoideae</taxon>
        <taxon>Micrandreae</taxon>
        <taxon>Hevea</taxon>
    </lineage>
</organism>
<dbReference type="Pfam" id="PF14432">
    <property type="entry name" value="DYW_deaminase"/>
    <property type="match status" value="1"/>
</dbReference>
<evidence type="ECO:0000259" key="15">
    <source>
        <dbReference type="Pfam" id="PF18052"/>
    </source>
</evidence>
<dbReference type="InterPro" id="IPR038005">
    <property type="entry name" value="RX-like_CC"/>
</dbReference>
<dbReference type="Pfam" id="PF01535">
    <property type="entry name" value="PPR"/>
    <property type="match status" value="5"/>
</dbReference>
<feature type="domain" description="NB-ARC" evidence="12">
    <location>
        <begin position="1972"/>
        <end position="2093"/>
    </location>
</feature>
<feature type="domain" description="Disease resistance protein winged helix" evidence="18">
    <location>
        <begin position="2181"/>
        <end position="2249"/>
    </location>
</feature>
<dbReference type="InterPro" id="IPR002182">
    <property type="entry name" value="NB-ARC"/>
</dbReference>
<dbReference type="PROSITE" id="PS51375">
    <property type="entry name" value="PPR"/>
    <property type="match status" value="7"/>
</dbReference>
<dbReference type="Gene3D" id="3.40.50.300">
    <property type="entry name" value="P-loop containing nucleotide triphosphate hydrolases"/>
    <property type="match status" value="2"/>
</dbReference>
<evidence type="ECO:0000256" key="10">
    <source>
        <dbReference type="PROSITE-ProRule" id="PRU00708"/>
    </source>
</evidence>
<dbReference type="SUPFAM" id="SSF52058">
    <property type="entry name" value="L domain-like"/>
    <property type="match status" value="2"/>
</dbReference>
<comment type="caution">
    <text evidence="20">The sequence shown here is derived from an EMBL/GenBank/DDBJ whole genome shotgun (WGS) entry which is preliminary data.</text>
</comment>
<gene>
    <name evidence="20" type="ORF">GH714_001414</name>
</gene>
<dbReference type="PANTHER" id="PTHR47926">
    <property type="entry name" value="PENTATRICOPEPTIDE REPEAT-CONTAINING PROTEIN"/>
    <property type="match status" value="1"/>
</dbReference>
<feature type="domain" description="Disease resistance N-terminal" evidence="15">
    <location>
        <begin position="1861"/>
        <end position="1911"/>
    </location>
</feature>
<dbReference type="NCBIfam" id="TIGR00756">
    <property type="entry name" value="PPR"/>
    <property type="match status" value="6"/>
</dbReference>
<evidence type="ECO:0000256" key="4">
    <source>
        <dbReference type="ARBA" id="ARBA00022737"/>
    </source>
</evidence>
<dbReference type="InterPro" id="IPR032675">
    <property type="entry name" value="LRR_dom_sf"/>
</dbReference>
<keyword evidence="6" id="KW-0611">Plant defense</keyword>
<feature type="repeat" description="PPR" evidence="10">
    <location>
        <begin position="1584"/>
        <end position="1618"/>
    </location>
</feature>
<dbReference type="Pfam" id="PF00931">
    <property type="entry name" value="NB-ARC"/>
    <property type="match status" value="1"/>
</dbReference>
<feature type="domain" description="Disease resistance R13L4/SHOC-2-like LRR" evidence="19">
    <location>
        <begin position="2287"/>
        <end position="2564"/>
    </location>
</feature>
<feature type="domain" description="DNA polymerase III subunit gamma/tau helical lid" evidence="16">
    <location>
        <begin position="577"/>
        <end position="617"/>
    </location>
</feature>
<evidence type="ECO:0000256" key="5">
    <source>
        <dbReference type="ARBA" id="ARBA00022741"/>
    </source>
</evidence>
<feature type="region of interest" description="Disordered" evidence="11">
    <location>
        <begin position="107"/>
        <end position="148"/>
    </location>
</feature>
<feature type="repeat" description="PPR" evidence="10">
    <location>
        <begin position="1518"/>
        <end position="1548"/>
    </location>
</feature>
<dbReference type="InterPro" id="IPR055414">
    <property type="entry name" value="LRR_R13L4/SHOC2-like"/>
</dbReference>
<dbReference type="SUPFAM" id="SSF48452">
    <property type="entry name" value="TPR-like"/>
    <property type="match status" value="1"/>
</dbReference>
<dbReference type="Gene3D" id="1.10.8.430">
    <property type="entry name" value="Helical domain of apoptotic protease-activating factors"/>
    <property type="match status" value="1"/>
</dbReference>
<evidence type="ECO:0000259" key="19">
    <source>
        <dbReference type="Pfam" id="PF23598"/>
    </source>
</evidence>
<evidence type="ECO:0000259" key="17">
    <source>
        <dbReference type="Pfam" id="PF23007"/>
    </source>
</evidence>
<dbReference type="SUPFAM" id="SSF48019">
    <property type="entry name" value="post-AAA+ oligomerization domain-like"/>
    <property type="match status" value="1"/>
</dbReference>
<keyword evidence="8" id="KW-0067">ATP-binding</keyword>
<sequence>MSEMRVSDPSRLHLRRELTQIRKAARVLRDPGTTSSWKSPLSSSRSAAAATLAAAAAASTSASAWKQFENENVIPNGSNSYLDNQFRNNGKEKRVFLYNWKTQKSSSEKSAMARNDADEDFESRSIQESLDDSLSDARNAADSKSDSYLGESRSASTIFRCRDANLVSPSMKRVLGIKRRSKRTNTHLDILSRYKQKEMNLRRLLKSHPSMALGLGREHSVEQSDDTEDYSNSEDLRKVSGASPLLIKLRHKNWSNSPSKFLRSSVKGDSSYCYSTPALSTSSYNRYCNGNPSTVGSWDATTTSLNDGDDEVDDPLDLPGRQGCGIPCYWTKRTPRHRGVCGSCCSPSLSDTIRRKGTSILCGRQSMYHRRRHSSSVSNKRRIAPRSAQGLLPLLTNSDGRGGSSIGTGHSDDELSTNFGELDLEALSRLDGRRWSSCRESRWVRDCSPKWRWGRGRSAGQTKPCRYCVECADFISGKTRDLWEVDGTNKKGIDKVRNLLKKVSQWPPTGSSRYKVFLIDECHLLPSKMWLAFLKFLEEPPQRVVFIFITTDPDNVPRTVQSRCQKYLFNKIKDGDIVARLRKISTEENLDVELDALDLIALNADGSLRDAETMLDQLSLLGKRITTSLVNELVGVVPDEKLLELLELSMSSDTAETVKRARDLMDSGVDPIVLMSQMASLIMDIIAGTYNVADAKYSNSFFGGRSLTEAELERLKHALKLLSEAEKQLRVSSDRSTWFTATLLQLGSVPSPDLTLSNSSRRQSSRTTEEDPSSASREVTIYKQKSDAHYLPRWSSSPASLYKTINGNCSHQGELGFNSKPHPGQSMDSLTVTASRDEELVGNMLFRVRNSEKLDRIWEKCIAKCHSNTLRQLLRAHGRLFSILEFEGALVVYVAFGDEDIKSRAERFMSSITNSIEMVLRCNVEVRIILVPVGEDSMNCLNLSELQGQKRAETTSAIEQERKANGLNPVNGYTDSQQESLKLSRGSFNDLEGKLKGGSGDYLKSLTLPDSTFQSTALSTELLPEANAENGDVKEKRQELPMQRIESIIREQRLETAWLQAAEKGTPGSVSRLKPEKNQVLPQEDIYHQNQMESASSMGLSSQHWEDELNHELKVLKMEDQRVVHKDQIGKRADCYTISPSLLHDSNFVGNPNKESLGYESSSASGGCSGLFCWNANKSHKPKCLGYVKPDASIYPLVIKSASKGGILFHAHVVKLGHESDPYIRNVILHMYAKHGPIEVARKLFDEMTERSLVDWNSMISGYWKCENETEASSLFNRMPERNVVTWTAMVTGFAKIKDLENARKYFDDMPVKSVVSWNAMLSGYAQNGFAKDALKLFDDMMNAGVQPNETTWTSVISSCSSCADLCLAESFVKMIEKNRFKVNCFVKTALLDMNAKLGNLEAARNIFNELRVYRNSVTWNAMISAYARAGDLDSARDLFDKMPKRDSVSWNALIAGYAQNGQSAMTIELFKEMVGDKNSQPDEVTVVSVISACGHLGALELGNWVVNLINEYEIKLTISGYNSLIFMYSKCGNMEEAKGIFQEMKTRDVVSYNTLIAGFAAHGQGSEAIKLLLTMKEEGIDPDRVTYIGLLTACSHTGLVEEGRKVFESIKSPGVDHYACMVDLLGRVGNLDEAKRLIDNMPMEPHAGVYGSLLNASRIHKRVELAELAAKMLFQLEPQNSGNYVLLSNIYALAGRWEDVNWVREMMRKGEVKKTAGWSWVEYKGKVHKFIVGDRSHEQSDDIYRLLAELVSKMRRHGYTADKSCVLRDVEDEEKEYMVETHSEKLAICFALLVSESREVIRVVKNLRPQEKLLSWPKPLETSNVVVNATTPHTSRESHQLHQASRNSDVNLSSFLAFLVLDDAEEKQLTNKLVKIWLAELRDLAYDVEDILDEFTIEALRRGLIVEPESSTSKLQTLIHTCNSLIPSNTVFKFRMGSKIKGITTKLQEISSQKKDLDLRENLEGRSNKVRKRLPTTSLVNESQVFGRERDKEALLELLMRRTLDSNLNLLQVRLQDMLTDKKFLLVLDDVWNENYHNWEVLCSPFRSGAPGSKIVVTTRNDGVASIMGSVAAYRLKELPYDSCLPLFTQLALGTNNFDAHPNLKAVGEGIVEKCKGLPLAAKTLGSLLHTKVSQDEWEDILHSKIWDLPEEQSGILPALRLSYHYLPSHLKQCFAYCSIFPKDYEFRKEELILLWMAEGFLQQPKGTKRMENLGAKYFDDLLSRSLFQQSSSSGMLFVMHDLINDLARYVAGEVCFRLEDGLESVHKARHVSYIRHRYELFKKFELKHLRYLDFSHTLIKTLPESVGALCHLQTLILHGCGALSKLPAGIVNLFNLRHLNITSTKQLLELPLRMGKLTHLRTLSKFMVGKNSGSKVTELRDLLHLRGTLAITGLHNVVDINEALEANLQYKQDLQEHGISELDWAFFIFQTHELDSQSCTKCSSLPSLGKLPFLADLCIEGIHSVKSVGLDFYGGDFSITPFPSLKTLTFSDMLEWEDWASTITEDAFGSEFPCLCDLRMRNCPKLIRRLPNNLPSLVKLDISKCPLLEIQLRNLSSLCDLSLEECNEVAVTTVAGLTSSSLTNLQLRNISNFSHLPGRFMQCSPALKVMRIINCSELMTLRQTGDQMLPSRVEQLELCNCINLKQLPDTLFSFASLADLKIKRCPKLVSFPTLESPFMLRHLIIEECESLECLPDGMMTHTNNGINNISHLESLEIIKCPSLKSFPRGQLPTSLKVLKIWDCMQLETLPGMILQNTMSLEGLSVRKYSNLKTLPECLHCLTQLTELHISYCAGLELFPERGLPAPNLRRFYVFYCPNLRSLPENMQSLTALQHLGISTCPGLVSFPEGGLPSNLTSVRINNCENLPHLSEWGLHRILTLKYLTISGGWPNSVSLAQDCWLPAYLTYLRIGKLINLESLSIRLQHLTSLEVLEITKCPKLRSLPKEGLPPTLPFLEILDCPILKRQLLKKGKYASIIANVPCVEIDGVLLQ</sequence>
<dbReference type="InterPro" id="IPR041118">
    <property type="entry name" value="Rx_N"/>
</dbReference>
<dbReference type="InterPro" id="IPR046848">
    <property type="entry name" value="E_motif"/>
</dbReference>
<reference evidence="20 21" key="1">
    <citation type="journal article" date="2020" name="Mol. Plant">
        <title>The Chromosome-Based Rubber Tree Genome Provides New Insights into Spurge Genome Evolution and Rubber Biosynthesis.</title>
        <authorList>
            <person name="Liu J."/>
            <person name="Shi C."/>
            <person name="Shi C.C."/>
            <person name="Li W."/>
            <person name="Zhang Q.J."/>
            <person name="Zhang Y."/>
            <person name="Li K."/>
            <person name="Lu H.F."/>
            <person name="Shi C."/>
            <person name="Zhu S.T."/>
            <person name="Xiao Z.Y."/>
            <person name="Nan H."/>
            <person name="Yue Y."/>
            <person name="Zhu X.G."/>
            <person name="Wu Y."/>
            <person name="Hong X.N."/>
            <person name="Fan G.Y."/>
            <person name="Tong Y."/>
            <person name="Zhang D."/>
            <person name="Mao C.L."/>
            <person name="Liu Y.L."/>
            <person name="Hao S.J."/>
            <person name="Liu W.Q."/>
            <person name="Lv M.Q."/>
            <person name="Zhang H.B."/>
            <person name="Liu Y."/>
            <person name="Hu-Tang G.R."/>
            <person name="Wang J.P."/>
            <person name="Wang J.H."/>
            <person name="Sun Y.H."/>
            <person name="Ni S.B."/>
            <person name="Chen W.B."/>
            <person name="Zhang X.C."/>
            <person name="Jiao Y.N."/>
            <person name="Eichler E.E."/>
            <person name="Li G.H."/>
            <person name="Liu X."/>
            <person name="Gao L.Z."/>
        </authorList>
    </citation>
    <scope>NUCLEOTIDE SEQUENCE [LARGE SCALE GENOMIC DNA]</scope>
    <source>
        <strain evidence="21">cv. GT1</strain>
        <tissue evidence="20">Leaf</tissue>
    </source>
</reference>
<keyword evidence="5" id="KW-0547">Nucleotide-binding</keyword>
<keyword evidence="7" id="KW-0862">Zinc</keyword>
<dbReference type="InterPro" id="IPR032867">
    <property type="entry name" value="DYW_dom"/>
</dbReference>
<dbReference type="GO" id="GO:0006260">
    <property type="term" value="P:DNA replication"/>
    <property type="evidence" value="ECO:0007669"/>
    <property type="project" value="InterPro"/>
</dbReference>
<evidence type="ECO:0000256" key="6">
    <source>
        <dbReference type="ARBA" id="ARBA00022821"/>
    </source>
</evidence>
<feature type="compositionally biased region" description="Acidic residues" evidence="11">
    <location>
        <begin position="223"/>
        <end position="232"/>
    </location>
</feature>
<dbReference type="GO" id="GO:0009360">
    <property type="term" value="C:DNA polymerase III complex"/>
    <property type="evidence" value="ECO:0007669"/>
    <property type="project" value="InterPro"/>
</dbReference>
<dbReference type="Pfam" id="PF13177">
    <property type="entry name" value="DNA_pol3_delta2"/>
    <property type="match status" value="1"/>
</dbReference>
<evidence type="ECO:0000256" key="3">
    <source>
        <dbReference type="ARBA" id="ARBA00022723"/>
    </source>
</evidence>
<evidence type="ECO:0000259" key="16">
    <source>
        <dbReference type="Pfam" id="PF22608"/>
    </source>
</evidence>
<comment type="similarity">
    <text evidence="1">Belongs to the DnaX/STICHEL family.</text>
</comment>
<dbReference type="GO" id="GO:0006952">
    <property type="term" value="P:defense response"/>
    <property type="evidence" value="ECO:0007669"/>
    <property type="project" value="UniProtKB-KW"/>
</dbReference>
<dbReference type="NCBIfam" id="TIGR02397">
    <property type="entry name" value="dnaX_nterm"/>
    <property type="match status" value="1"/>
</dbReference>
<evidence type="ECO:0000313" key="20">
    <source>
        <dbReference type="EMBL" id="KAF2309262.1"/>
    </source>
</evidence>
<dbReference type="InterPro" id="IPR045085">
    <property type="entry name" value="HLD_clamp_pol_III_gamma_tau"/>
</dbReference>
<feature type="region of interest" description="Disordered" evidence="11">
    <location>
        <begin position="392"/>
        <end position="412"/>
    </location>
</feature>
<feature type="domain" description="DYW" evidence="14">
    <location>
        <begin position="1759"/>
        <end position="1809"/>
    </location>
</feature>
<dbReference type="GO" id="GO:0009451">
    <property type="term" value="P:RNA modification"/>
    <property type="evidence" value="ECO:0007669"/>
    <property type="project" value="InterPro"/>
</dbReference>
<dbReference type="GO" id="GO:0003677">
    <property type="term" value="F:DNA binding"/>
    <property type="evidence" value="ECO:0007669"/>
    <property type="project" value="InterPro"/>
</dbReference>
<keyword evidence="4" id="KW-0677">Repeat</keyword>
<evidence type="ECO:0000259" key="14">
    <source>
        <dbReference type="Pfam" id="PF14432"/>
    </source>
</evidence>
<dbReference type="InterPro" id="IPR036388">
    <property type="entry name" value="WH-like_DNA-bd_sf"/>
</dbReference>
<feature type="domain" description="DNA polymerase III gamma subunit" evidence="13">
    <location>
        <begin position="626"/>
        <end position="748"/>
    </location>
</feature>
<evidence type="ECO:0000259" key="13">
    <source>
        <dbReference type="Pfam" id="PF12169"/>
    </source>
</evidence>
<evidence type="ECO:0000256" key="1">
    <source>
        <dbReference type="ARBA" id="ARBA00006360"/>
    </source>
</evidence>
<dbReference type="Gene3D" id="1.25.40.10">
    <property type="entry name" value="Tetratricopeptide repeat domain"/>
    <property type="match status" value="5"/>
</dbReference>
<dbReference type="InterPro" id="IPR046960">
    <property type="entry name" value="PPR_At4g14850-like_plant"/>
</dbReference>
<dbReference type="Pfam" id="PF23598">
    <property type="entry name" value="LRR_14"/>
    <property type="match status" value="1"/>
</dbReference>